<evidence type="ECO:0000256" key="6">
    <source>
        <dbReference type="SAM" id="MobiDB-lite"/>
    </source>
</evidence>
<evidence type="ECO:0000256" key="4">
    <source>
        <dbReference type="ARBA" id="ARBA00022776"/>
    </source>
</evidence>
<name>A0ABM0M3Y6_SACKO</name>
<keyword evidence="3" id="KW-0132">Cell division</keyword>
<keyword evidence="4" id="KW-0498">Mitosis</keyword>
<evidence type="ECO:0000313" key="7">
    <source>
        <dbReference type="Proteomes" id="UP000694865"/>
    </source>
</evidence>
<protein>
    <recommendedName>
        <fullName evidence="2">Protein aurora borealis</fullName>
    </recommendedName>
</protein>
<accession>A0ABM0M3Y6</accession>
<dbReference type="InterPro" id="IPR023252">
    <property type="entry name" value="Aurora_borealis_protein"/>
</dbReference>
<reference evidence="8" key="1">
    <citation type="submission" date="2025-08" db="UniProtKB">
        <authorList>
            <consortium name="RefSeq"/>
        </authorList>
    </citation>
    <scope>IDENTIFICATION</scope>
    <source>
        <tissue evidence="8">Testes</tissue>
    </source>
</reference>
<keyword evidence="7" id="KW-1185">Reference proteome</keyword>
<gene>
    <name evidence="8" type="primary">LOC102808336</name>
</gene>
<dbReference type="PANTHER" id="PTHR14728">
    <property type="entry name" value="PROTEIN AURORA BOREALIS"/>
    <property type="match status" value="1"/>
</dbReference>
<keyword evidence="5" id="KW-0131">Cell cycle</keyword>
<evidence type="ECO:0000256" key="1">
    <source>
        <dbReference type="ARBA" id="ARBA00010963"/>
    </source>
</evidence>
<evidence type="ECO:0000256" key="5">
    <source>
        <dbReference type="ARBA" id="ARBA00023306"/>
    </source>
</evidence>
<feature type="compositionally biased region" description="Polar residues" evidence="6">
    <location>
        <begin position="213"/>
        <end position="228"/>
    </location>
</feature>
<dbReference type="PRINTS" id="PR02038">
    <property type="entry name" value="AURORABORA"/>
</dbReference>
<comment type="similarity">
    <text evidence="1">Belongs to the BORA family.</text>
</comment>
<organism evidence="7 8">
    <name type="scientific">Saccoglossus kowalevskii</name>
    <name type="common">Acorn worm</name>
    <dbReference type="NCBI Taxonomy" id="10224"/>
    <lineage>
        <taxon>Eukaryota</taxon>
        <taxon>Metazoa</taxon>
        <taxon>Hemichordata</taxon>
        <taxon>Enteropneusta</taxon>
        <taxon>Harrimaniidae</taxon>
        <taxon>Saccoglossus</taxon>
    </lineage>
</organism>
<feature type="compositionally biased region" description="Low complexity" evidence="6">
    <location>
        <begin position="229"/>
        <end position="241"/>
    </location>
</feature>
<dbReference type="GeneID" id="102808336"/>
<dbReference type="RefSeq" id="XP_006814727.1">
    <property type="nucleotide sequence ID" value="XM_006814664.1"/>
</dbReference>
<proteinExistence type="inferred from homology"/>
<sequence length="828" mass="91478">MVGRMDEVDGVLPGENGLIVNPFDADTTDTLHLPHFSPSVFARTVTPSKEISSPSEFTWSIDNLAILHPVDIDETVHQDSGDLDVDVEEKAQKAIDKFFSQKELVPSPWTESRQIKHVKFSPNPPSTDDITEHCSDTSMQSPKGANIYKNNIKGVDACCQTTLTIPSDLDLQAVLGHLYSYNEDGDYDDEVSLSSLRRKLFFQGKNSSLLSPVKNVGSSQQSTRCGENSPSISPVSSSYSSHDTPVKTSPLIQFSSSPIQRNLSSCLRTPHVLTRASSSCSVAMDTPSLSPVIKSILKTPGTCNSGTGCSFISLPEVSPITSGKHVARIHQSESRINVDTPVKSLSFMLERTLDNSSCDAPCHENTRSESHDRGSPYLIGSECMTSSLVNSHSPQLIGEDSHNHDSGKTISLPTMTTPSVICDSEDVNHADCLEHVIDLNPLINSTALQDTFGSEVSTHHEVTFQVDSGFTTQSMDIEITNSESHDYFSVSCDKALNNSQARIINGSSDSDFSTDCSSDFDMSVVQTDLQNEKKRISLMDTHFKSRQRIQSAATQDGMDLNCSNEPESNVMTKHDVPKQATCRETDHLIKPKVKLQRMVFQEYMDMNNTSLLDLDTPCFVTDKGTQKNNSAKLSAEESGCKVRSLAQRLVSQDIMDCNYNSAGFVKNTKSVESNNSLNSVQNVTENCQNVTPSHYKNELQNEKLYQKTAQILRKPVVLADKSNTCENARTNIFQYSYRFSPCSTKYRPFYKRSRTKILSSPRIINQNKLGAPFFPWKPRMSTSSNMAVGVGHIGTLSTRITDDIVSELTHRSAVQFSASYQTQNKMDE</sequence>
<dbReference type="Proteomes" id="UP000694865">
    <property type="component" value="Unplaced"/>
</dbReference>
<evidence type="ECO:0000256" key="2">
    <source>
        <dbReference type="ARBA" id="ARBA00020055"/>
    </source>
</evidence>
<dbReference type="Pfam" id="PF15280">
    <property type="entry name" value="BORA_N"/>
    <property type="match status" value="1"/>
</dbReference>
<evidence type="ECO:0000256" key="3">
    <source>
        <dbReference type="ARBA" id="ARBA00022618"/>
    </source>
</evidence>
<dbReference type="PANTHER" id="PTHR14728:SF2">
    <property type="entry name" value="PROTEIN AURORA BOREALIS"/>
    <property type="match status" value="1"/>
</dbReference>
<feature type="region of interest" description="Disordered" evidence="6">
    <location>
        <begin position="213"/>
        <end position="241"/>
    </location>
</feature>
<evidence type="ECO:0000313" key="8">
    <source>
        <dbReference type="RefSeq" id="XP_006814727.1"/>
    </source>
</evidence>